<gene>
    <name evidence="2" type="ORF">MARPO_0066s0059</name>
</gene>
<feature type="compositionally biased region" description="Polar residues" evidence="1">
    <location>
        <begin position="40"/>
        <end position="52"/>
    </location>
</feature>
<dbReference type="Gramene" id="Mp4g00840.1">
    <property type="protein sequence ID" value="Mp4g00840.1.cds1"/>
    <property type="gene ID" value="Mp4g00840"/>
</dbReference>
<dbReference type="EMBL" id="KZ772738">
    <property type="protein sequence ID" value="PTQ36102.1"/>
    <property type="molecule type" value="Genomic_DNA"/>
</dbReference>
<evidence type="ECO:0000256" key="1">
    <source>
        <dbReference type="SAM" id="MobiDB-lite"/>
    </source>
</evidence>
<evidence type="ECO:0000313" key="2">
    <source>
        <dbReference type="EMBL" id="PTQ36102.1"/>
    </source>
</evidence>
<keyword evidence="3" id="KW-1185">Reference proteome</keyword>
<proteinExistence type="predicted"/>
<feature type="compositionally biased region" description="Basic and acidic residues" evidence="1">
    <location>
        <begin position="57"/>
        <end position="72"/>
    </location>
</feature>
<evidence type="ECO:0000313" key="3">
    <source>
        <dbReference type="Proteomes" id="UP000244005"/>
    </source>
</evidence>
<accession>A0A2R6WQF5</accession>
<feature type="region of interest" description="Disordered" evidence="1">
    <location>
        <begin position="38"/>
        <end position="72"/>
    </location>
</feature>
<sequence length="72" mass="8012">MFFTVLRWTLPSNRFFKPREERVPGLKILVSCNTGMAGAGSSSRLQPFQVSSPGRLENPERLLHESHSAPTG</sequence>
<dbReference type="Proteomes" id="UP000244005">
    <property type="component" value="Unassembled WGS sequence"/>
</dbReference>
<protein>
    <submittedName>
        <fullName evidence="2">Uncharacterized protein</fullName>
    </submittedName>
</protein>
<name>A0A2R6WQF5_MARPO</name>
<dbReference type="AlphaFoldDB" id="A0A2R6WQF5"/>
<organism evidence="2 3">
    <name type="scientific">Marchantia polymorpha</name>
    <name type="common">Common liverwort</name>
    <name type="synonym">Marchantia aquatica</name>
    <dbReference type="NCBI Taxonomy" id="3197"/>
    <lineage>
        <taxon>Eukaryota</taxon>
        <taxon>Viridiplantae</taxon>
        <taxon>Streptophyta</taxon>
        <taxon>Embryophyta</taxon>
        <taxon>Marchantiophyta</taxon>
        <taxon>Marchantiopsida</taxon>
        <taxon>Marchantiidae</taxon>
        <taxon>Marchantiales</taxon>
        <taxon>Marchantiaceae</taxon>
        <taxon>Marchantia</taxon>
    </lineage>
</organism>
<reference evidence="3" key="1">
    <citation type="journal article" date="2017" name="Cell">
        <title>Insights into land plant evolution garnered from the Marchantia polymorpha genome.</title>
        <authorList>
            <person name="Bowman J.L."/>
            <person name="Kohchi T."/>
            <person name="Yamato K.T."/>
            <person name="Jenkins J."/>
            <person name="Shu S."/>
            <person name="Ishizaki K."/>
            <person name="Yamaoka S."/>
            <person name="Nishihama R."/>
            <person name="Nakamura Y."/>
            <person name="Berger F."/>
            <person name="Adam C."/>
            <person name="Aki S.S."/>
            <person name="Althoff F."/>
            <person name="Araki T."/>
            <person name="Arteaga-Vazquez M.A."/>
            <person name="Balasubrmanian S."/>
            <person name="Barry K."/>
            <person name="Bauer D."/>
            <person name="Boehm C.R."/>
            <person name="Briginshaw L."/>
            <person name="Caballero-Perez J."/>
            <person name="Catarino B."/>
            <person name="Chen F."/>
            <person name="Chiyoda S."/>
            <person name="Chovatia M."/>
            <person name="Davies K.M."/>
            <person name="Delmans M."/>
            <person name="Demura T."/>
            <person name="Dierschke T."/>
            <person name="Dolan L."/>
            <person name="Dorantes-Acosta A.E."/>
            <person name="Eklund D.M."/>
            <person name="Florent S.N."/>
            <person name="Flores-Sandoval E."/>
            <person name="Fujiyama A."/>
            <person name="Fukuzawa H."/>
            <person name="Galik B."/>
            <person name="Grimanelli D."/>
            <person name="Grimwood J."/>
            <person name="Grossniklaus U."/>
            <person name="Hamada T."/>
            <person name="Haseloff J."/>
            <person name="Hetherington A.J."/>
            <person name="Higo A."/>
            <person name="Hirakawa Y."/>
            <person name="Hundley H.N."/>
            <person name="Ikeda Y."/>
            <person name="Inoue K."/>
            <person name="Inoue S.I."/>
            <person name="Ishida S."/>
            <person name="Jia Q."/>
            <person name="Kakita M."/>
            <person name="Kanazawa T."/>
            <person name="Kawai Y."/>
            <person name="Kawashima T."/>
            <person name="Kennedy M."/>
            <person name="Kinose K."/>
            <person name="Kinoshita T."/>
            <person name="Kohara Y."/>
            <person name="Koide E."/>
            <person name="Komatsu K."/>
            <person name="Kopischke S."/>
            <person name="Kubo M."/>
            <person name="Kyozuka J."/>
            <person name="Lagercrantz U."/>
            <person name="Lin S.S."/>
            <person name="Lindquist E."/>
            <person name="Lipzen A.M."/>
            <person name="Lu C.W."/>
            <person name="De Luna E."/>
            <person name="Martienssen R.A."/>
            <person name="Minamino N."/>
            <person name="Mizutani M."/>
            <person name="Mizutani M."/>
            <person name="Mochizuki N."/>
            <person name="Monte I."/>
            <person name="Mosher R."/>
            <person name="Nagasaki H."/>
            <person name="Nakagami H."/>
            <person name="Naramoto S."/>
            <person name="Nishitani K."/>
            <person name="Ohtani M."/>
            <person name="Okamoto T."/>
            <person name="Okumura M."/>
            <person name="Phillips J."/>
            <person name="Pollak B."/>
            <person name="Reinders A."/>
            <person name="Rovekamp M."/>
            <person name="Sano R."/>
            <person name="Sawa S."/>
            <person name="Schmid M.W."/>
            <person name="Shirakawa M."/>
            <person name="Solano R."/>
            <person name="Spunde A."/>
            <person name="Suetsugu N."/>
            <person name="Sugano S."/>
            <person name="Sugiyama A."/>
            <person name="Sun R."/>
            <person name="Suzuki Y."/>
            <person name="Takenaka M."/>
            <person name="Takezawa D."/>
            <person name="Tomogane H."/>
            <person name="Tsuzuki M."/>
            <person name="Ueda T."/>
            <person name="Umeda M."/>
            <person name="Ward J.M."/>
            <person name="Watanabe Y."/>
            <person name="Yazaki K."/>
            <person name="Yokoyama R."/>
            <person name="Yoshitake Y."/>
            <person name="Yotsui I."/>
            <person name="Zachgo S."/>
            <person name="Schmutz J."/>
        </authorList>
    </citation>
    <scope>NUCLEOTIDE SEQUENCE [LARGE SCALE GENOMIC DNA]</scope>
    <source>
        <strain evidence="3">Tak-1</strain>
    </source>
</reference>